<gene>
    <name evidence="1" type="ORF">FKZ59_12975</name>
</gene>
<evidence type="ECO:0000313" key="2">
    <source>
        <dbReference type="Proteomes" id="UP000315753"/>
    </source>
</evidence>
<reference evidence="1 2" key="1">
    <citation type="submission" date="2019-06" db="EMBL/GenBank/DDBJ databases">
        <title>Genome sequence of Ureibacillus terrenus.</title>
        <authorList>
            <person name="Maclea K.S."/>
            <person name="Simoes M."/>
        </authorList>
    </citation>
    <scope>NUCLEOTIDE SEQUENCE [LARGE SCALE GENOMIC DNA]</scope>
    <source>
        <strain evidence="1 2">ATCC BAA-384</strain>
    </source>
</reference>
<keyword evidence="2" id="KW-1185">Reference proteome</keyword>
<protein>
    <submittedName>
        <fullName evidence="1">Uncharacterized protein</fullName>
    </submittedName>
</protein>
<dbReference type="EMBL" id="VIGD01000022">
    <property type="protein sequence ID" value="TQE89044.1"/>
    <property type="molecule type" value="Genomic_DNA"/>
</dbReference>
<accession>A0A540UX22</accession>
<dbReference type="RefSeq" id="WP_141603181.1">
    <property type="nucleotide sequence ID" value="NZ_JARMSB010000051.1"/>
</dbReference>
<dbReference type="Proteomes" id="UP000315753">
    <property type="component" value="Unassembled WGS sequence"/>
</dbReference>
<organism evidence="1 2">
    <name type="scientific">Ureibacillus terrenus</name>
    <dbReference type="NCBI Taxonomy" id="118246"/>
    <lineage>
        <taxon>Bacteria</taxon>
        <taxon>Bacillati</taxon>
        <taxon>Bacillota</taxon>
        <taxon>Bacilli</taxon>
        <taxon>Bacillales</taxon>
        <taxon>Caryophanaceae</taxon>
        <taxon>Ureibacillus</taxon>
    </lineage>
</organism>
<dbReference type="AlphaFoldDB" id="A0A540UX22"/>
<evidence type="ECO:0000313" key="1">
    <source>
        <dbReference type="EMBL" id="TQE89044.1"/>
    </source>
</evidence>
<name>A0A540UX22_9BACL</name>
<proteinExistence type="predicted"/>
<comment type="caution">
    <text evidence="1">The sequence shown here is derived from an EMBL/GenBank/DDBJ whole genome shotgun (WGS) entry which is preliminary data.</text>
</comment>
<dbReference type="OrthoDB" id="2454315at2"/>
<sequence>MNELLVFGELHEFLSGLGTMQCKIAGKSLSLGYIPFTMRGGYCKFATLYGDKRYQCLILHVEPGNPESARGKLLQKEIQEMLNFDIQKIRSFQLKKHEVYVPFEVVDSKEKMDLLKNFIEKQYMAFKENN</sequence>